<keyword evidence="1" id="KW-0378">Hydrolase</keyword>
<keyword evidence="2" id="KW-1185">Reference proteome</keyword>
<dbReference type="Proteomes" id="UP001369082">
    <property type="component" value="Unassembled WGS sequence"/>
</dbReference>
<evidence type="ECO:0000313" key="2">
    <source>
        <dbReference type="Proteomes" id="UP001369082"/>
    </source>
</evidence>
<proteinExistence type="predicted"/>
<dbReference type="GO" id="GO:0016787">
    <property type="term" value="F:hydrolase activity"/>
    <property type="evidence" value="ECO:0007669"/>
    <property type="project" value="UniProtKB-KW"/>
</dbReference>
<gene>
    <name evidence="1" type="ORF">V6256_12820</name>
</gene>
<accession>A0ABU9GT26</accession>
<reference evidence="1 2" key="1">
    <citation type="submission" date="2024-02" db="EMBL/GenBank/DDBJ databases">
        <title>Bacteria isolated from the canopy kelp, Nereocystis luetkeana.</title>
        <authorList>
            <person name="Pfister C.A."/>
            <person name="Younker I.T."/>
            <person name="Light S.H."/>
        </authorList>
    </citation>
    <scope>NUCLEOTIDE SEQUENCE [LARGE SCALE GENOMIC DNA]</scope>
    <source>
        <strain evidence="1 2">TI.1.05</strain>
    </source>
</reference>
<dbReference type="EMBL" id="JBAKAZ010000059">
    <property type="protein sequence ID" value="MEL0630492.1"/>
    <property type="molecule type" value="Genomic_DNA"/>
</dbReference>
<protein>
    <submittedName>
        <fullName evidence="1">HAD family hydrolase</fullName>
    </submittedName>
</protein>
<name>A0ABU9GT26_9GAMM</name>
<evidence type="ECO:0000313" key="1">
    <source>
        <dbReference type="EMBL" id="MEL0630492.1"/>
    </source>
</evidence>
<comment type="caution">
    <text evidence="1">The sequence shown here is derived from an EMBL/GenBank/DDBJ whole genome shotgun (WGS) entry which is preliminary data.</text>
</comment>
<organism evidence="1 2">
    <name type="scientific">Psychromonas aquatilis</name>
    <dbReference type="NCBI Taxonomy" id="2005072"/>
    <lineage>
        <taxon>Bacteria</taxon>
        <taxon>Pseudomonadati</taxon>
        <taxon>Pseudomonadota</taxon>
        <taxon>Gammaproteobacteria</taxon>
        <taxon>Alteromonadales</taxon>
        <taxon>Psychromonadaceae</taxon>
        <taxon>Psychromonas</taxon>
    </lineage>
</organism>
<dbReference type="RefSeq" id="WP_341598620.1">
    <property type="nucleotide sequence ID" value="NZ_JBAKAZ010000059.1"/>
</dbReference>
<sequence length="348" mass="39654">MSVTSLQQLGTTLISPALTFFNQQLSESLSPKTRLFFLAREGYWFSRSYSAYCETMKIEDTSQYMLVSRAFLFKIGLTEPKTFSYSLNFKFEGSLYELMRSRFMLSDVSLNNVFTNKQQEQHISLPEDLEKISTLLVQKQLKLKPIIEPTSLAYQQYLTSIGFFEEETVHVVDLGYSGTIQTLLTILFKKNTKGHYLIASKPGVHSIEEKNVTMAGYLKEGVKMGGGYIPLDRSMFLEALLTAPVGQFQDIRLSPLKKDTFDIYYGRKVVSQHQFHLLEQVCQGAIKQMQQYLSDGVSFSAQEVEKLYSTFVTKKGMLPRDSWPLFTIDDDIASEGTINGLDFFGLKL</sequence>